<dbReference type="Pfam" id="PF13460">
    <property type="entry name" value="NAD_binding_10"/>
    <property type="match status" value="1"/>
</dbReference>
<dbReference type="InterPro" id="IPR036291">
    <property type="entry name" value="NAD(P)-bd_dom_sf"/>
</dbReference>
<feature type="domain" description="NAD(P)-binding" evidence="1">
    <location>
        <begin position="7"/>
        <end position="191"/>
    </location>
</feature>
<dbReference type="Proteomes" id="UP000291933">
    <property type="component" value="Unassembled WGS sequence"/>
</dbReference>
<evidence type="ECO:0000259" key="1">
    <source>
        <dbReference type="Pfam" id="PF13460"/>
    </source>
</evidence>
<gene>
    <name evidence="2" type="ORF">ET996_04005</name>
</gene>
<dbReference type="SUPFAM" id="SSF51735">
    <property type="entry name" value="NAD(P)-binding Rossmann-fold domains"/>
    <property type="match status" value="1"/>
</dbReference>
<dbReference type="PANTHER" id="PTHR15020:SF50">
    <property type="entry name" value="UPF0659 PROTEIN YMR090W"/>
    <property type="match status" value="1"/>
</dbReference>
<dbReference type="Gene3D" id="3.40.50.720">
    <property type="entry name" value="NAD(P)-binding Rossmann-like Domain"/>
    <property type="match status" value="1"/>
</dbReference>
<keyword evidence="3" id="KW-1185">Reference proteome</keyword>
<dbReference type="AlphaFoldDB" id="A0A4Q9KNQ0"/>
<dbReference type="InterPro" id="IPR016040">
    <property type="entry name" value="NAD(P)-bd_dom"/>
</dbReference>
<comment type="caution">
    <text evidence="2">The sequence shown here is derived from an EMBL/GenBank/DDBJ whole genome shotgun (WGS) entry which is preliminary data.</text>
</comment>
<dbReference type="EMBL" id="SDMR01000003">
    <property type="protein sequence ID" value="TBT95620.1"/>
    <property type="molecule type" value="Genomic_DNA"/>
</dbReference>
<reference evidence="2 3" key="1">
    <citation type="submission" date="2019-01" db="EMBL/GenBank/DDBJ databases">
        <title>Lactibacter flavus gen. nov., sp. nov., a novel bacterium of the family Propionibacteriaceae isolated from raw milk and dairy products.</title>
        <authorList>
            <person name="Huptas C."/>
            <person name="Wenning M."/>
            <person name="Breitenwieser F."/>
            <person name="Doll E."/>
            <person name="Von Neubeck M."/>
            <person name="Busse H.-J."/>
            <person name="Scherer S."/>
        </authorList>
    </citation>
    <scope>NUCLEOTIDE SEQUENCE [LARGE SCALE GENOMIC DNA]</scope>
    <source>
        <strain evidence="3">DSM 22130 / JCM 15804 / WR061</strain>
    </source>
</reference>
<dbReference type="OrthoDB" id="9771302at2"/>
<accession>A0A4Q9KNQ0</accession>
<evidence type="ECO:0000313" key="2">
    <source>
        <dbReference type="EMBL" id="TBT95620.1"/>
    </source>
</evidence>
<organism evidence="2 3">
    <name type="scientific">Propioniciclava tarda</name>
    <dbReference type="NCBI Taxonomy" id="433330"/>
    <lineage>
        <taxon>Bacteria</taxon>
        <taxon>Bacillati</taxon>
        <taxon>Actinomycetota</taxon>
        <taxon>Actinomycetes</taxon>
        <taxon>Propionibacteriales</taxon>
        <taxon>Propionibacteriaceae</taxon>
        <taxon>Propioniciclava</taxon>
    </lineage>
</organism>
<dbReference type="PANTHER" id="PTHR15020">
    <property type="entry name" value="FLAVIN REDUCTASE-RELATED"/>
    <property type="match status" value="1"/>
</dbReference>
<dbReference type="RefSeq" id="WP_131171272.1">
    <property type="nucleotide sequence ID" value="NZ_FXTL01000003.1"/>
</dbReference>
<protein>
    <submittedName>
        <fullName evidence="2">NAD(P)-dependent oxidoreductase</fullName>
    </submittedName>
</protein>
<evidence type="ECO:0000313" key="3">
    <source>
        <dbReference type="Proteomes" id="UP000291933"/>
    </source>
</evidence>
<sequence length="204" mass="20519">MRIIVMGASGGTGALLVEQGLARGHELVAVSRRGTAFGGAENITGDAGDASVVRRAVGEGADAVVLAFGGTKGSPTARTDATRGVLAALERGSVGRIVVHSSIGADGSEVFLPALSRPVIKLLLGKALADHTGQEKLVQASGFDWTLVRPGGLTDGPATGRALALETPGPLQSRVARADVASFILDCIEDPATAGRSFALGMPA</sequence>
<name>A0A4Q9KNQ0_PROTD</name>
<proteinExistence type="predicted"/>